<dbReference type="VEuPathDB" id="VectorBase:MDOMA2_006741"/>
<name>A0A9J7I876_MUSDO</name>
<sequence length="181" mass="21157">MFAPIAALCVLISIQSIEGHDFVYKMKNVTCRTYNEELVKRLGCDFTKHRINNYVISLQLLFTRDLDRSFKAHFAIDLMPTNSRQIIHLINVRFNCCVFLQRSLENQLIRPLMIELKRVTNLPKQCPYKKDVLYQVKNFSLSEALIPTYLPTVNFNATLNLYDRNEIIVIIQFLGNIAQKK</sequence>
<gene>
    <name evidence="3" type="primary">LOC101901684</name>
</gene>
<evidence type="ECO:0000256" key="1">
    <source>
        <dbReference type="SAM" id="SignalP"/>
    </source>
</evidence>
<accession>A0A9J7I876</accession>
<proteinExistence type="predicted"/>
<keyword evidence="2" id="KW-1185">Reference proteome</keyword>
<evidence type="ECO:0000313" key="2">
    <source>
        <dbReference type="Proteomes" id="UP001652621"/>
    </source>
</evidence>
<dbReference type="SMART" id="SM00697">
    <property type="entry name" value="DM8"/>
    <property type="match status" value="1"/>
</dbReference>
<dbReference type="Pfam" id="PF06477">
    <property type="entry name" value="DUF1091"/>
    <property type="match status" value="1"/>
</dbReference>
<evidence type="ECO:0000313" key="3">
    <source>
        <dbReference type="RefSeq" id="XP_011291112.2"/>
    </source>
</evidence>
<reference evidence="3" key="1">
    <citation type="submission" date="2025-08" db="UniProtKB">
        <authorList>
            <consortium name="RefSeq"/>
        </authorList>
    </citation>
    <scope>IDENTIFICATION</scope>
    <source>
        <strain evidence="3">Aabys</strain>
        <tissue evidence="3">Whole body</tissue>
    </source>
</reference>
<dbReference type="InterPro" id="IPR010512">
    <property type="entry name" value="DUF1091"/>
</dbReference>
<dbReference type="RefSeq" id="XP_011291112.2">
    <property type="nucleotide sequence ID" value="XM_011292810.2"/>
</dbReference>
<dbReference type="Proteomes" id="UP001652621">
    <property type="component" value="Unplaced"/>
</dbReference>
<dbReference type="OrthoDB" id="8061759at2759"/>
<protein>
    <submittedName>
        <fullName evidence="3">Uncharacterized protein LOC101901684</fullName>
    </submittedName>
</protein>
<organism evidence="2 3">
    <name type="scientific">Musca domestica</name>
    <name type="common">House fly</name>
    <dbReference type="NCBI Taxonomy" id="7370"/>
    <lineage>
        <taxon>Eukaryota</taxon>
        <taxon>Metazoa</taxon>
        <taxon>Ecdysozoa</taxon>
        <taxon>Arthropoda</taxon>
        <taxon>Hexapoda</taxon>
        <taxon>Insecta</taxon>
        <taxon>Pterygota</taxon>
        <taxon>Neoptera</taxon>
        <taxon>Endopterygota</taxon>
        <taxon>Diptera</taxon>
        <taxon>Brachycera</taxon>
        <taxon>Muscomorpha</taxon>
        <taxon>Muscoidea</taxon>
        <taxon>Muscidae</taxon>
        <taxon>Musca</taxon>
    </lineage>
</organism>
<keyword evidence="1" id="KW-0732">Signal</keyword>
<feature type="chain" id="PRO_5046724935" evidence="1">
    <location>
        <begin position="20"/>
        <end position="181"/>
    </location>
</feature>
<dbReference type="PANTHER" id="PTHR20898">
    <property type="entry name" value="DAEDALUS ON 3-RELATED-RELATED"/>
    <property type="match status" value="1"/>
</dbReference>
<feature type="signal peptide" evidence="1">
    <location>
        <begin position="1"/>
        <end position="19"/>
    </location>
</feature>
<dbReference type="PANTHER" id="PTHR20898:SF0">
    <property type="entry name" value="DAEDALUS ON 3-RELATED"/>
    <property type="match status" value="1"/>
</dbReference>
<dbReference type="VEuPathDB" id="VectorBase:MDOA000907"/>
<dbReference type="GeneID" id="101901684"/>